<proteinExistence type="inferred from homology"/>
<dbReference type="Pfam" id="PF00528">
    <property type="entry name" value="BPD_transp_1"/>
    <property type="match status" value="1"/>
</dbReference>
<keyword evidence="4 11" id="KW-0500">Molybdenum</keyword>
<dbReference type="InterPro" id="IPR005667">
    <property type="entry name" value="Sulph_transpt2"/>
</dbReference>
<dbReference type="NCBIfam" id="TIGR01581">
    <property type="entry name" value="Mo_ABC_porter"/>
    <property type="match status" value="1"/>
</dbReference>
<keyword evidence="3 10" id="KW-0813">Transport</keyword>
<protein>
    <recommendedName>
        <fullName evidence="11">Molybdenum transport system permease</fullName>
    </recommendedName>
</protein>
<dbReference type="Proteomes" id="UP001172708">
    <property type="component" value="Unassembled WGS sequence"/>
</dbReference>
<evidence type="ECO:0000256" key="10">
    <source>
        <dbReference type="RuleBase" id="RU363032"/>
    </source>
</evidence>
<comment type="function">
    <text evidence="9">Part of the ABC transporter complex CysAWTP (TC 3.A.1.6.1) involved in sulfate/thiosulfate import. Probably responsible for the translocation of the substrate across the membrane.</text>
</comment>
<evidence type="ECO:0000256" key="2">
    <source>
        <dbReference type="ARBA" id="ARBA00011779"/>
    </source>
</evidence>
<keyword evidence="6 10" id="KW-1133">Transmembrane helix</keyword>
<evidence type="ECO:0000256" key="4">
    <source>
        <dbReference type="ARBA" id="ARBA00022505"/>
    </source>
</evidence>
<dbReference type="InterPro" id="IPR006469">
    <property type="entry name" value="NifC_ABC_porter"/>
</dbReference>
<evidence type="ECO:0000256" key="1">
    <source>
        <dbReference type="ARBA" id="ARBA00004141"/>
    </source>
</evidence>
<evidence type="ECO:0000256" key="9">
    <source>
        <dbReference type="ARBA" id="ARBA00025323"/>
    </source>
</evidence>
<dbReference type="CDD" id="cd06261">
    <property type="entry name" value="TM_PBP2"/>
    <property type="match status" value="1"/>
</dbReference>
<accession>A0ABT8GIZ3</accession>
<dbReference type="PROSITE" id="PS50928">
    <property type="entry name" value="ABC_TM1"/>
    <property type="match status" value="1"/>
</dbReference>
<gene>
    <name evidence="13" type="ORF">QQX02_10775</name>
</gene>
<feature type="transmembrane region" description="Helical" evidence="10">
    <location>
        <begin position="79"/>
        <end position="99"/>
    </location>
</feature>
<dbReference type="InterPro" id="IPR000515">
    <property type="entry name" value="MetI-like"/>
</dbReference>
<name>A0ABT8GIZ3_9MICO</name>
<sequence>MIPLAIVSSTMVALPLLATTLRLDWARLPALLTAPAALDALSLSLRTAAMSTVLCILLGVPLGYALATWRSRFRPAVRALVLAPLVLPPVVGGLALLYAFGRRGLIGGPLADAGLDLAFSTAAVVLAQTFVAMPFMVLTVESAVSARSGHHESLAATLGAGRSTTLWRVTLPALRPALVTGTVLTFARALGEFGATLTFAGSLPGVTRTLPLEIYLRRETDADAAIALAMLLVTVAVVVVAVAYRPGVRSDR</sequence>
<dbReference type="PANTHER" id="PTHR30406">
    <property type="entry name" value="SULFATE TRANSPORT SYSTEM PERMEASE PROTEIN"/>
    <property type="match status" value="1"/>
</dbReference>
<keyword evidence="11" id="KW-1003">Cell membrane</keyword>
<feature type="transmembrane region" description="Helical" evidence="10">
    <location>
        <begin position="224"/>
        <end position="244"/>
    </location>
</feature>
<keyword evidence="8 10" id="KW-0472">Membrane</keyword>
<evidence type="ECO:0000259" key="12">
    <source>
        <dbReference type="PROSITE" id="PS50928"/>
    </source>
</evidence>
<dbReference type="SUPFAM" id="SSF161098">
    <property type="entry name" value="MetI-like"/>
    <property type="match status" value="1"/>
</dbReference>
<dbReference type="Gene3D" id="1.10.3720.10">
    <property type="entry name" value="MetI-like"/>
    <property type="match status" value="1"/>
</dbReference>
<evidence type="ECO:0000256" key="5">
    <source>
        <dbReference type="ARBA" id="ARBA00022692"/>
    </source>
</evidence>
<keyword evidence="7" id="KW-0764">Sulfate transport</keyword>
<evidence type="ECO:0000256" key="11">
    <source>
        <dbReference type="RuleBase" id="RU365097"/>
    </source>
</evidence>
<evidence type="ECO:0000256" key="7">
    <source>
        <dbReference type="ARBA" id="ARBA00023032"/>
    </source>
</evidence>
<evidence type="ECO:0000313" key="13">
    <source>
        <dbReference type="EMBL" id="MDN4481408.1"/>
    </source>
</evidence>
<keyword evidence="5 10" id="KW-0812">Transmembrane</keyword>
<feature type="transmembrane region" description="Helical" evidence="10">
    <location>
        <begin position="48"/>
        <end position="67"/>
    </location>
</feature>
<evidence type="ECO:0000256" key="6">
    <source>
        <dbReference type="ARBA" id="ARBA00022989"/>
    </source>
</evidence>
<dbReference type="InterPro" id="IPR035906">
    <property type="entry name" value="MetI-like_sf"/>
</dbReference>
<comment type="subcellular location">
    <subcellularLocation>
        <location evidence="10">Cell membrane</location>
        <topology evidence="10">Multi-pass membrane protein</topology>
    </subcellularLocation>
    <subcellularLocation>
        <location evidence="1">Membrane</location>
        <topology evidence="1">Multi-pass membrane protein</topology>
    </subcellularLocation>
</comment>
<comment type="function">
    <text evidence="11">Part of the binding-protein-dependent transport system for molybdenum; probably responsible for the translocation of the substrate across the membrane.</text>
</comment>
<comment type="subunit">
    <text evidence="2">The complex is composed of two ATP-binding proteins (CysA), two transmembrane proteins (CysT and CysW) and a solute-binding protein (CysP).</text>
</comment>
<dbReference type="InterPro" id="IPR011867">
    <property type="entry name" value="ModB_ABC"/>
</dbReference>
<keyword evidence="14" id="KW-1185">Reference proteome</keyword>
<evidence type="ECO:0000313" key="14">
    <source>
        <dbReference type="Proteomes" id="UP001172708"/>
    </source>
</evidence>
<dbReference type="PANTHER" id="PTHR30406:SF8">
    <property type="entry name" value="SULFATE TRANSPORT SYSTEM PERMEASE PROTEIN CYST"/>
    <property type="match status" value="1"/>
</dbReference>
<dbReference type="EMBL" id="JAUHQA010000001">
    <property type="protein sequence ID" value="MDN4481408.1"/>
    <property type="molecule type" value="Genomic_DNA"/>
</dbReference>
<comment type="caution">
    <text evidence="11">Lacks conserved residue(s) required for the propagation of feature annotation.</text>
</comment>
<dbReference type="NCBIfam" id="TIGR02141">
    <property type="entry name" value="modB_ABC"/>
    <property type="match status" value="1"/>
</dbReference>
<evidence type="ECO:0000256" key="8">
    <source>
        <dbReference type="ARBA" id="ARBA00023136"/>
    </source>
</evidence>
<feature type="domain" description="ABC transmembrane type-1" evidence="12">
    <location>
        <begin position="41"/>
        <end position="243"/>
    </location>
</feature>
<organism evidence="13 14">
    <name type="scientific">Demequina muriae</name>
    <dbReference type="NCBI Taxonomy" id="3051664"/>
    <lineage>
        <taxon>Bacteria</taxon>
        <taxon>Bacillati</taxon>
        <taxon>Actinomycetota</taxon>
        <taxon>Actinomycetes</taxon>
        <taxon>Micrococcales</taxon>
        <taxon>Demequinaceae</taxon>
        <taxon>Demequina</taxon>
    </lineage>
</organism>
<dbReference type="RefSeq" id="WP_301143048.1">
    <property type="nucleotide sequence ID" value="NZ_JAUHQA010000001.1"/>
</dbReference>
<comment type="similarity">
    <text evidence="11">Belongs to the binding-protein-dependent transport system permease family. CysTW subfamily.</text>
</comment>
<evidence type="ECO:0000256" key="3">
    <source>
        <dbReference type="ARBA" id="ARBA00022448"/>
    </source>
</evidence>
<reference evidence="13" key="1">
    <citation type="submission" date="2023-06" db="EMBL/GenBank/DDBJ databases">
        <title>Egi l300058.</title>
        <authorList>
            <person name="Gao L."/>
            <person name="Fang B.-Z."/>
            <person name="Li W.-J."/>
        </authorList>
    </citation>
    <scope>NUCLEOTIDE SEQUENCE</scope>
    <source>
        <strain evidence="13">EGI L300058</strain>
    </source>
</reference>
<comment type="caution">
    <text evidence="13">The sequence shown here is derived from an EMBL/GenBank/DDBJ whole genome shotgun (WGS) entry which is preliminary data.</text>
</comment>
<feature type="transmembrane region" description="Helical" evidence="10">
    <location>
        <begin position="119"/>
        <end position="140"/>
    </location>
</feature>